<feature type="compositionally biased region" description="Polar residues" evidence="6">
    <location>
        <begin position="1"/>
        <end position="10"/>
    </location>
</feature>
<evidence type="ECO:0000313" key="8">
    <source>
        <dbReference type="EMBL" id="KAG9989837.1"/>
    </source>
</evidence>
<reference evidence="8" key="2">
    <citation type="submission" date="2021-08" db="EMBL/GenBank/DDBJ databases">
        <authorList>
            <person name="Gostincar C."/>
            <person name="Sun X."/>
            <person name="Song Z."/>
            <person name="Gunde-Cimerman N."/>
        </authorList>
    </citation>
    <scope>NUCLEOTIDE SEQUENCE</scope>
    <source>
        <strain evidence="8">EXF-9298</strain>
    </source>
</reference>
<feature type="region of interest" description="Disordered" evidence="6">
    <location>
        <begin position="118"/>
        <end position="141"/>
    </location>
</feature>
<dbReference type="SMART" id="SM00773">
    <property type="entry name" value="WGR"/>
    <property type="match status" value="1"/>
</dbReference>
<dbReference type="InterPro" id="IPR036930">
    <property type="entry name" value="WGR_dom_sf"/>
</dbReference>
<dbReference type="SUPFAM" id="SSF142921">
    <property type="entry name" value="WGR domain-like"/>
    <property type="match status" value="1"/>
</dbReference>
<dbReference type="PANTHER" id="PTHR10459">
    <property type="entry name" value="DNA LIGASE"/>
    <property type="match status" value="1"/>
</dbReference>
<feature type="region of interest" description="Disordered" evidence="6">
    <location>
        <begin position="177"/>
        <end position="246"/>
    </location>
</feature>
<accession>A0A9P8K1D5</accession>
<organism evidence="8 9">
    <name type="scientific">Aureobasidium melanogenum</name>
    <name type="common">Aureobasidium pullulans var. melanogenum</name>
    <dbReference type="NCBI Taxonomy" id="46634"/>
    <lineage>
        <taxon>Eukaryota</taxon>
        <taxon>Fungi</taxon>
        <taxon>Dikarya</taxon>
        <taxon>Ascomycota</taxon>
        <taxon>Pezizomycotina</taxon>
        <taxon>Dothideomycetes</taxon>
        <taxon>Dothideomycetidae</taxon>
        <taxon>Dothideales</taxon>
        <taxon>Saccotheciaceae</taxon>
        <taxon>Aureobasidium</taxon>
    </lineage>
</organism>
<dbReference type="InterPro" id="IPR008893">
    <property type="entry name" value="WGR_domain"/>
</dbReference>
<evidence type="ECO:0000256" key="4">
    <source>
        <dbReference type="ARBA" id="ARBA00023027"/>
    </source>
</evidence>
<keyword evidence="3" id="KW-0808">Transferase</keyword>
<feature type="non-terminal residue" evidence="8">
    <location>
        <position position="432"/>
    </location>
</feature>
<evidence type="ECO:0000256" key="5">
    <source>
        <dbReference type="ARBA" id="ARBA00033987"/>
    </source>
</evidence>
<comment type="caution">
    <text evidence="8">The sequence shown here is derived from an EMBL/GenBank/DDBJ whole genome shotgun (WGS) entry which is preliminary data.</text>
</comment>
<keyword evidence="2" id="KW-0328">Glycosyltransferase</keyword>
<evidence type="ECO:0000256" key="2">
    <source>
        <dbReference type="ARBA" id="ARBA00022676"/>
    </source>
</evidence>
<evidence type="ECO:0000259" key="7">
    <source>
        <dbReference type="PROSITE" id="PS51977"/>
    </source>
</evidence>
<dbReference type="PROSITE" id="PS51977">
    <property type="entry name" value="WGR"/>
    <property type="match status" value="1"/>
</dbReference>
<evidence type="ECO:0000256" key="6">
    <source>
        <dbReference type="SAM" id="MobiDB-lite"/>
    </source>
</evidence>
<feature type="domain" description="WGR" evidence="7">
    <location>
        <begin position="256"/>
        <end position="352"/>
    </location>
</feature>
<dbReference type="InterPro" id="IPR050800">
    <property type="entry name" value="ARTD/PARP"/>
</dbReference>
<dbReference type="GO" id="GO:0003950">
    <property type="term" value="F:NAD+ poly-ADP-ribosyltransferase activity"/>
    <property type="evidence" value="ECO:0007669"/>
    <property type="project" value="UniProtKB-EC"/>
</dbReference>
<dbReference type="Proteomes" id="UP000729357">
    <property type="component" value="Unassembled WGS sequence"/>
</dbReference>
<feature type="compositionally biased region" description="Basic and acidic residues" evidence="6">
    <location>
        <begin position="195"/>
        <end position="218"/>
    </location>
</feature>
<evidence type="ECO:0000256" key="1">
    <source>
        <dbReference type="ARBA" id="ARBA00012020"/>
    </source>
</evidence>
<feature type="compositionally biased region" description="Basic and acidic residues" evidence="6">
    <location>
        <begin position="131"/>
        <end position="141"/>
    </location>
</feature>
<feature type="compositionally biased region" description="Low complexity" evidence="6">
    <location>
        <begin position="393"/>
        <end position="406"/>
    </location>
</feature>
<dbReference type="PANTHER" id="PTHR10459:SF60">
    <property type="entry name" value="POLY [ADP-RIBOSE] POLYMERASE 2"/>
    <property type="match status" value="1"/>
</dbReference>
<sequence>MPSPSIPNKKNGSRTKKVTLVEVKNEAEGETTTYEHGDVSLKAIKKVHQDRRESSQARAKTPSKIDYSEKSEAELRRELTRRAKNANKAKLTEILQSVDRILAEKTTKLLSMHTTSLKTDAMNTQAASSQSEHKDNDKSKQDMITYGDLTLTQLKEMASERGLKVQNQRAKKPFVTALKAADDENKENIPPGTDEASRQDVDLDKHPSGRIKRLEKTTKKPSMRTKSSSSSHNAQPALSQPENQYDCEKCGHRFPSKELYKESKSTYYAYLRYEDDTNNKIYYLQVTKSGTEDLYYVRRHWGRSGTSKFGCKYDGFGSSGDAIAKFREVFKEKTSLDWVNRGMDPKKKKYSYIKPKDGSSLQDAEDGNVGFSDGSESQRTDLIDESLFQTDTSRGSVKVSSGGSNSDRGVTPTPTKSRTRAETRTPTPRKKA</sequence>
<feature type="compositionally biased region" description="Polar residues" evidence="6">
    <location>
        <begin position="118"/>
        <end position="130"/>
    </location>
</feature>
<dbReference type="AlphaFoldDB" id="A0A9P8K1D5"/>
<name>A0A9P8K1D5_AURME</name>
<protein>
    <recommendedName>
        <fullName evidence="1">NAD(+) ADP-ribosyltransferase</fullName>
        <ecNumber evidence="1">2.4.2.30</ecNumber>
    </recommendedName>
</protein>
<dbReference type="GO" id="GO:0070212">
    <property type="term" value="P:protein poly-ADP-ribosylation"/>
    <property type="evidence" value="ECO:0007669"/>
    <property type="project" value="TreeGrafter"/>
</dbReference>
<keyword evidence="4" id="KW-0520">NAD</keyword>
<comment type="catalytic activity">
    <reaction evidence="5">
        <text>NAD(+) + (ADP-D-ribosyl)n-acceptor = nicotinamide + (ADP-D-ribosyl)n+1-acceptor + H(+).</text>
        <dbReference type="EC" id="2.4.2.30"/>
    </reaction>
</comment>
<dbReference type="EMBL" id="JAHFXS010000061">
    <property type="protein sequence ID" value="KAG9989837.1"/>
    <property type="molecule type" value="Genomic_DNA"/>
</dbReference>
<feature type="region of interest" description="Disordered" evidence="6">
    <location>
        <begin position="350"/>
        <end position="432"/>
    </location>
</feature>
<reference evidence="8" key="1">
    <citation type="journal article" date="2021" name="J Fungi (Basel)">
        <title>Virulence traits and population genomics of the black yeast Aureobasidium melanogenum.</title>
        <authorList>
            <person name="Cernosa A."/>
            <person name="Sun X."/>
            <person name="Gostincar C."/>
            <person name="Fang C."/>
            <person name="Gunde-Cimerman N."/>
            <person name="Song Z."/>
        </authorList>
    </citation>
    <scope>NUCLEOTIDE SEQUENCE</scope>
    <source>
        <strain evidence="8">EXF-9298</strain>
    </source>
</reference>
<feature type="region of interest" description="Disordered" evidence="6">
    <location>
        <begin position="46"/>
        <end position="73"/>
    </location>
</feature>
<feature type="compositionally biased region" description="Polar residues" evidence="6">
    <location>
        <begin position="232"/>
        <end position="243"/>
    </location>
</feature>
<feature type="region of interest" description="Disordered" evidence="6">
    <location>
        <begin position="1"/>
        <end position="23"/>
    </location>
</feature>
<dbReference type="Pfam" id="PF05406">
    <property type="entry name" value="WGR"/>
    <property type="match status" value="1"/>
</dbReference>
<dbReference type="GO" id="GO:0006302">
    <property type="term" value="P:double-strand break repair"/>
    <property type="evidence" value="ECO:0007669"/>
    <property type="project" value="TreeGrafter"/>
</dbReference>
<gene>
    <name evidence="8" type="ORF">KCU98_g1590</name>
</gene>
<proteinExistence type="predicted"/>
<dbReference type="GO" id="GO:0005730">
    <property type="term" value="C:nucleolus"/>
    <property type="evidence" value="ECO:0007669"/>
    <property type="project" value="TreeGrafter"/>
</dbReference>
<evidence type="ECO:0000256" key="3">
    <source>
        <dbReference type="ARBA" id="ARBA00022679"/>
    </source>
</evidence>
<keyword evidence="9" id="KW-1185">Reference proteome</keyword>
<dbReference type="GO" id="GO:1990404">
    <property type="term" value="F:NAD+-protein mono-ADP-ribosyltransferase activity"/>
    <property type="evidence" value="ECO:0007669"/>
    <property type="project" value="TreeGrafter"/>
</dbReference>
<evidence type="ECO:0000313" key="9">
    <source>
        <dbReference type="Proteomes" id="UP000729357"/>
    </source>
</evidence>
<dbReference type="EC" id="2.4.2.30" evidence="1"/>